<protein>
    <recommendedName>
        <fullName evidence="5">VanZ-like domain-containing protein</fullName>
    </recommendedName>
</protein>
<accession>A0A4S4M5D6</accession>
<evidence type="ECO:0008006" key="5">
    <source>
        <dbReference type="Google" id="ProtNLM"/>
    </source>
</evidence>
<feature type="region of interest" description="Disordered" evidence="1">
    <location>
        <begin position="300"/>
        <end position="351"/>
    </location>
</feature>
<keyword evidence="4" id="KW-1185">Reference proteome</keyword>
<dbReference type="Proteomes" id="UP000310158">
    <property type="component" value="Unassembled WGS sequence"/>
</dbReference>
<feature type="transmembrane region" description="Helical" evidence="2">
    <location>
        <begin position="152"/>
        <end position="172"/>
    </location>
</feature>
<keyword evidence="2" id="KW-1133">Transmembrane helix</keyword>
<feature type="transmembrane region" description="Helical" evidence="2">
    <location>
        <begin position="184"/>
        <end position="206"/>
    </location>
</feature>
<name>A0A4S4M5D6_9AGAM</name>
<evidence type="ECO:0000313" key="3">
    <source>
        <dbReference type="EMBL" id="THH19837.1"/>
    </source>
</evidence>
<dbReference type="PANTHER" id="PTHR28008">
    <property type="entry name" value="DOMAIN PROTEIN, PUTATIVE (AFU_ORTHOLOGUE AFUA_3G10980)-RELATED"/>
    <property type="match status" value="1"/>
</dbReference>
<organism evidence="3 4">
    <name type="scientific">Bondarzewia mesenterica</name>
    <dbReference type="NCBI Taxonomy" id="1095465"/>
    <lineage>
        <taxon>Eukaryota</taxon>
        <taxon>Fungi</taxon>
        <taxon>Dikarya</taxon>
        <taxon>Basidiomycota</taxon>
        <taxon>Agaricomycotina</taxon>
        <taxon>Agaricomycetes</taxon>
        <taxon>Russulales</taxon>
        <taxon>Bondarzewiaceae</taxon>
        <taxon>Bondarzewia</taxon>
    </lineage>
</organism>
<evidence type="ECO:0000256" key="2">
    <source>
        <dbReference type="SAM" id="Phobius"/>
    </source>
</evidence>
<sequence length="351" mass="39106">MKELEDERVYANQVIAAIRLIFPSPPTVPPPFRHTSLTMASTSLSWPQPTPEGGVSRISKNVRRQGRKVFKALMRSYHLKIPKYDLPLRIRPWFALITVLIMLTLALLGFTNLAHALPINDKLLHFFCLGIATGVFYFIFDVEEEARRIWFWRHAPLILTAFTCFLMGGIVSEFIQSMLPHKEFQFGDIVANLLGSSIGLYTAYYLERYYRHRREISRLYRPLSASLSSIHLPDDSDGLDDLESGTQLLPLNLPGRGTKPETPNGASVAKGQGKNGGKGKGRARSESLALADVWDERDELFGVGVDSEDSSDEAGDENQPAKGAERPQRSVHWEGDSAEGQGQGPGGDIRL</sequence>
<feature type="transmembrane region" description="Helical" evidence="2">
    <location>
        <begin position="93"/>
        <end position="117"/>
    </location>
</feature>
<feature type="region of interest" description="Disordered" evidence="1">
    <location>
        <begin position="241"/>
        <end position="284"/>
    </location>
</feature>
<evidence type="ECO:0000313" key="4">
    <source>
        <dbReference type="Proteomes" id="UP000310158"/>
    </source>
</evidence>
<evidence type="ECO:0000256" key="1">
    <source>
        <dbReference type="SAM" id="MobiDB-lite"/>
    </source>
</evidence>
<keyword evidence="2" id="KW-0472">Membrane</keyword>
<feature type="compositionally biased region" description="Acidic residues" evidence="1">
    <location>
        <begin position="306"/>
        <end position="316"/>
    </location>
</feature>
<dbReference type="OrthoDB" id="63581at2759"/>
<comment type="caution">
    <text evidence="3">The sequence shown here is derived from an EMBL/GenBank/DDBJ whole genome shotgun (WGS) entry which is preliminary data.</text>
</comment>
<dbReference type="PANTHER" id="PTHR28008:SF1">
    <property type="entry name" value="DOMAIN PROTEIN, PUTATIVE (AFU_ORTHOLOGUE AFUA_3G10980)-RELATED"/>
    <property type="match status" value="1"/>
</dbReference>
<feature type="compositionally biased region" description="Gly residues" evidence="1">
    <location>
        <begin position="341"/>
        <end position="351"/>
    </location>
</feature>
<gene>
    <name evidence="3" type="ORF">EW146_g1378</name>
</gene>
<proteinExistence type="predicted"/>
<feature type="transmembrane region" description="Helical" evidence="2">
    <location>
        <begin position="123"/>
        <end position="140"/>
    </location>
</feature>
<dbReference type="EMBL" id="SGPL01000034">
    <property type="protein sequence ID" value="THH19837.1"/>
    <property type="molecule type" value="Genomic_DNA"/>
</dbReference>
<reference evidence="3 4" key="1">
    <citation type="submission" date="2019-02" db="EMBL/GenBank/DDBJ databases">
        <title>Genome sequencing of the rare red list fungi Bondarzewia mesenterica.</title>
        <authorList>
            <person name="Buettner E."/>
            <person name="Kellner H."/>
        </authorList>
    </citation>
    <scope>NUCLEOTIDE SEQUENCE [LARGE SCALE GENOMIC DNA]</scope>
    <source>
        <strain evidence="3 4">DSM 108281</strain>
    </source>
</reference>
<keyword evidence="2" id="KW-0812">Transmembrane</keyword>
<feature type="compositionally biased region" description="Basic and acidic residues" evidence="1">
    <location>
        <begin position="323"/>
        <end position="335"/>
    </location>
</feature>
<dbReference type="AlphaFoldDB" id="A0A4S4M5D6"/>